<evidence type="ECO:0000313" key="1">
    <source>
        <dbReference type="EMBL" id="SOQ45920.1"/>
    </source>
</evidence>
<organism evidence="1">
    <name type="scientific">Spodoptera frugiperda</name>
    <name type="common">Fall armyworm</name>
    <dbReference type="NCBI Taxonomy" id="7108"/>
    <lineage>
        <taxon>Eukaryota</taxon>
        <taxon>Metazoa</taxon>
        <taxon>Ecdysozoa</taxon>
        <taxon>Arthropoda</taxon>
        <taxon>Hexapoda</taxon>
        <taxon>Insecta</taxon>
        <taxon>Pterygota</taxon>
        <taxon>Neoptera</taxon>
        <taxon>Endopterygota</taxon>
        <taxon>Lepidoptera</taxon>
        <taxon>Glossata</taxon>
        <taxon>Ditrysia</taxon>
        <taxon>Noctuoidea</taxon>
        <taxon>Noctuidae</taxon>
        <taxon>Amphipyrinae</taxon>
        <taxon>Spodoptera</taxon>
    </lineage>
</organism>
<gene>
    <name evidence="1" type="ORF">SFRICE_019095</name>
</gene>
<sequence length="92" mass="10343">MLQLVNEKTIYLDGKQSPPPMDTRNTKGVTTNRFALNLPALKENNSVSDDLNGNSIKWNKEAIAVWSRTECTYKALTCFTKQCNTNQGYQGL</sequence>
<proteinExistence type="predicted"/>
<protein>
    <submittedName>
        <fullName evidence="1">SFRICE_019095</fullName>
    </submittedName>
</protein>
<dbReference type="AlphaFoldDB" id="A0A2H1VYJ9"/>
<dbReference type="EMBL" id="ODYU01005252">
    <property type="protein sequence ID" value="SOQ45920.1"/>
    <property type="molecule type" value="Genomic_DNA"/>
</dbReference>
<reference evidence="1" key="1">
    <citation type="submission" date="2016-07" db="EMBL/GenBank/DDBJ databases">
        <authorList>
            <person name="Bretaudeau A."/>
        </authorList>
    </citation>
    <scope>NUCLEOTIDE SEQUENCE</scope>
    <source>
        <strain evidence="1">Rice</strain>
        <tissue evidence="1">Whole body</tissue>
    </source>
</reference>
<name>A0A2H1VYJ9_SPOFR</name>
<accession>A0A2H1VYJ9</accession>